<reference evidence="1 2" key="1">
    <citation type="submission" date="2023-02" db="EMBL/GenBank/DDBJ databases">
        <title>The predominant lactic acid bacteria and yeasts involved in the spontaneous fermentation of millet during the production of the traditional porridge Hausa koko in Ghana.</title>
        <authorList>
            <person name="Atter A."/>
            <person name="Diaz M."/>
        </authorList>
    </citation>
    <scope>NUCLEOTIDE SEQUENCE [LARGE SCALE GENOMIC DNA]</scope>
    <source>
        <strain evidence="1 2">FI11552</strain>
    </source>
</reference>
<organism evidence="1 2">
    <name type="scientific">Limosilactobacillus pontis</name>
    <dbReference type="NCBI Taxonomy" id="35787"/>
    <lineage>
        <taxon>Bacteria</taxon>
        <taxon>Bacillati</taxon>
        <taxon>Bacillota</taxon>
        <taxon>Bacilli</taxon>
        <taxon>Lactobacillales</taxon>
        <taxon>Lactobacillaceae</taxon>
        <taxon>Limosilactobacillus</taxon>
    </lineage>
</organism>
<gene>
    <name evidence="1" type="ORF">PS396_08465</name>
</gene>
<comment type="caution">
    <text evidence="1">The sequence shown here is derived from an EMBL/GenBank/DDBJ whole genome shotgun (WGS) entry which is preliminary data.</text>
</comment>
<evidence type="ECO:0000313" key="1">
    <source>
        <dbReference type="EMBL" id="MEE6701801.1"/>
    </source>
</evidence>
<dbReference type="RefSeq" id="WP_331191576.1">
    <property type="nucleotide sequence ID" value="NZ_JAQSEO010000006.1"/>
</dbReference>
<dbReference type="Proteomes" id="UP001335665">
    <property type="component" value="Unassembled WGS sequence"/>
</dbReference>
<accession>A0ABU7SUQ6</accession>
<sequence length="65" mass="7895">MFDERQEQWQVLTELGYVWSDDGRCWHPKETDNKAPIMTEEQAIALAWHVMYRDDARREEREPAE</sequence>
<keyword evidence="2" id="KW-1185">Reference proteome</keyword>
<dbReference type="EMBL" id="JAQSFA010000026">
    <property type="protein sequence ID" value="MEE6701801.1"/>
    <property type="molecule type" value="Genomic_DNA"/>
</dbReference>
<evidence type="ECO:0000313" key="2">
    <source>
        <dbReference type="Proteomes" id="UP001335665"/>
    </source>
</evidence>
<name>A0ABU7SUQ6_9LACO</name>
<protein>
    <submittedName>
        <fullName evidence="1">Uncharacterized protein</fullName>
    </submittedName>
</protein>
<proteinExistence type="predicted"/>